<protein>
    <submittedName>
        <fullName evidence="1">Uncharacterized protein</fullName>
    </submittedName>
</protein>
<comment type="caution">
    <text evidence="1">The sequence shown here is derived from an EMBL/GenBank/DDBJ whole genome shotgun (WGS) entry which is preliminary data.</text>
</comment>
<name>A0A1V9FDZ5_9BACT</name>
<dbReference type="InterPro" id="IPR011042">
    <property type="entry name" value="6-blade_b-propeller_TolB-like"/>
</dbReference>
<organism evidence="1 2">
    <name type="scientific">Niastella populi</name>
    <dbReference type="NCBI Taxonomy" id="550983"/>
    <lineage>
        <taxon>Bacteria</taxon>
        <taxon>Pseudomonadati</taxon>
        <taxon>Bacteroidota</taxon>
        <taxon>Chitinophagia</taxon>
        <taxon>Chitinophagales</taxon>
        <taxon>Chitinophagaceae</taxon>
        <taxon>Niastella</taxon>
    </lineage>
</organism>
<dbReference type="STRING" id="550983.A4R26_05300"/>
<gene>
    <name evidence="1" type="ORF">A4R26_05300</name>
</gene>
<reference evidence="2" key="1">
    <citation type="submission" date="2016-04" db="EMBL/GenBank/DDBJ databases">
        <authorList>
            <person name="Chen L."/>
            <person name="Zhuang W."/>
            <person name="Wang G."/>
        </authorList>
    </citation>
    <scope>NUCLEOTIDE SEQUENCE [LARGE SCALE GENOMIC DNA]</scope>
    <source>
        <strain evidence="2">208</strain>
    </source>
</reference>
<dbReference type="SUPFAM" id="SSF82171">
    <property type="entry name" value="DPP6 N-terminal domain-like"/>
    <property type="match status" value="1"/>
</dbReference>
<dbReference type="EMBL" id="LWBP01000199">
    <property type="protein sequence ID" value="OQP56578.1"/>
    <property type="molecule type" value="Genomic_DNA"/>
</dbReference>
<proteinExistence type="predicted"/>
<dbReference type="OrthoDB" id="8432779at2"/>
<accession>A0A1V9FDZ5</accession>
<evidence type="ECO:0000313" key="2">
    <source>
        <dbReference type="Proteomes" id="UP000192276"/>
    </source>
</evidence>
<dbReference type="Pfam" id="PF07676">
    <property type="entry name" value="PD40"/>
    <property type="match status" value="3"/>
</dbReference>
<dbReference type="RefSeq" id="WP_081168817.1">
    <property type="nucleotide sequence ID" value="NZ_LWBP01000199.1"/>
</dbReference>
<dbReference type="InterPro" id="IPR011659">
    <property type="entry name" value="WD40"/>
</dbReference>
<dbReference type="AlphaFoldDB" id="A0A1V9FDZ5"/>
<keyword evidence="2" id="KW-1185">Reference proteome</keyword>
<evidence type="ECO:0000313" key="1">
    <source>
        <dbReference type="EMBL" id="OQP56578.1"/>
    </source>
</evidence>
<sequence length="484" mass="53919">MKYKYKLQAASFKLQANTGESLKAKAECEYKLHAASFKLQVNTGESLKAKAESEYKLHAASCKLQANTGESLKAKAECEYKLQAASFKLQANTGESLKAKAESEYKLHAASFKLQVNTGESLKAKAESEYKLHAASCKLQANTGESLKAKAESEYKLQAASCKLQANTGESLKAKAESEYKLQAASFKLLANTGESKKRSFILLFAIAFCLARCTDNKAQFNITYPQPAPDSLPLVFLPGIVSTDTLDFNSTFSVDGKTFYFSRSYNRRYVIYETNYKDNKWQEPVMSPLFDTLYSNTDPFIAADSALYFISNRPKDKSDTIADYDIYRLVKQPGGYSAAEYLTGVNSDSTEYYVSVSRAGNVFFSSYRNGNLDLYMSTKTANGYEKPATPVPVVNSPYDEHDPLIAPDESFLVFTSDRPGGKGEADLYISHKMNGQWQTPAPMGHGINTNRYEYCPYLSPDGKYFFFSSEFNVKWVSSVVLKQ</sequence>
<dbReference type="Proteomes" id="UP000192276">
    <property type="component" value="Unassembled WGS sequence"/>
</dbReference>
<dbReference type="Gene3D" id="2.120.10.30">
    <property type="entry name" value="TolB, C-terminal domain"/>
    <property type="match status" value="1"/>
</dbReference>